<keyword evidence="4" id="KW-1185">Reference proteome</keyword>
<keyword evidence="1" id="KW-0472">Membrane</keyword>
<keyword evidence="1" id="KW-0812">Transmembrane</keyword>
<dbReference type="Pfam" id="PF07786">
    <property type="entry name" value="HGSNAT_cat"/>
    <property type="match status" value="1"/>
</dbReference>
<sequence length="364" mass="38053">MTFGDTTPARAAAQPALDRARIGGLDLARAIAFIGMVAAHIGDDGAGGSGHGWEWLWVASGRSSALFAVLAGVSIGIIASRSPSAGHARVKVAVRAMLLVLVGVIVTALGTPVYVILPNLGLMMLMASLAITWRTSWLWSGAVTLLIGGGLVLPWIQSWASGAGLDAVPLLDRLWWHHYPALVWTGYLLVGLALSRLDLRAGATRLAMVVGGACAGVGVAVLGLGLGGMPPWPLDDGAFGWFTWWASMEPHSYSPVELVSNAGISVAVIGVCLWLSDAAGRGLSAVRALGAMAFTAYVAHLFVIAFVGPEMVYYPSNTALVVLLVTFTVAAWAWRLVFPQGPLETVMTRASNAAAGAYDSRRRA</sequence>
<dbReference type="InterPro" id="IPR012429">
    <property type="entry name" value="HGSNAT_cat"/>
</dbReference>
<gene>
    <name evidence="3" type="ORF">QQX04_08530</name>
</gene>
<proteinExistence type="predicted"/>
<dbReference type="PANTHER" id="PTHR30590:SF3">
    <property type="entry name" value="HYPOTHETICAL MEMBRANE SPANNING PROTEIN"/>
    <property type="match status" value="1"/>
</dbReference>
<dbReference type="Proteomes" id="UP001172738">
    <property type="component" value="Unassembled WGS sequence"/>
</dbReference>
<feature type="transmembrane region" description="Helical" evidence="1">
    <location>
        <begin position="288"/>
        <end position="307"/>
    </location>
</feature>
<accession>A0ABT8G1N0</accession>
<feature type="domain" description="Heparan-alpha-glucosaminide N-acetyltransferase catalytic" evidence="2">
    <location>
        <begin position="21"/>
        <end position="207"/>
    </location>
</feature>
<feature type="transmembrane region" description="Helical" evidence="1">
    <location>
        <begin position="55"/>
        <end position="80"/>
    </location>
</feature>
<feature type="transmembrane region" description="Helical" evidence="1">
    <location>
        <begin position="176"/>
        <end position="194"/>
    </location>
</feature>
<evidence type="ECO:0000259" key="2">
    <source>
        <dbReference type="Pfam" id="PF07786"/>
    </source>
</evidence>
<feature type="transmembrane region" description="Helical" evidence="1">
    <location>
        <begin position="258"/>
        <end position="276"/>
    </location>
</feature>
<evidence type="ECO:0000313" key="4">
    <source>
        <dbReference type="Proteomes" id="UP001172738"/>
    </source>
</evidence>
<evidence type="ECO:0000313" key="3">
    <source>
        <dbReference type="EMBL" id="MDN4473033.1"/>
    </source>
</evidence>
<reference evidence="3" key="1">
    <citation type="submission" date="2023-06" db="EMBL/GenBank/DDBJ databases">
        <title>SYSU T00b26.</title>
        <authorList>
            <person name="Gao L."/>
            <person name="Fang B.-Z."/>
            <person name="Li W.-J."/>
        </authorList>
    </citation>
    <scope>NUCLEOTIDE SEQUENCE</scope>
    <source>
        <strain evidence="3">SYSU T00b26</strain>
    </source>
</reference>
<dbReference type="RefSeq" id="WP_301128162.1">
    <property type="nucleotide sequence ID" value="NZ_JAUHPV010000004.1"/>
</dbReference>
<dbReference type="EMBL" id="JAUHPV010000004">
    <property type="protein sequence ID" value="MDN4473033.1"/>
    <property type="molecule type" value="Genomic_DNA"/>
</dbReference>
<organism evidence="3 4">
    <name type="scientific">Demequina zhanjiangensis</name>
    <dbReference type="NCBI Taxonomy" id="3051659"/>
    <lineage>
        <taxon>Bacteria</taxon>
        <taxon>Bacillati</taxon>
        <taxon>Actinomycetota</taxon>
        <taxon>Actinomycetes</taxon>
        <taxon>Micrococcales</taxon>
        <taxon>Demequinaceae</taxon>
        <taxon>Demequina</taxon>
    </lineage>
</organism>
<feature type="transmembrane region" description="Helical" evidence="1">
    <location>
        <begin position="138"/>
        <end position="156"/>
    </location>
</feature>
<keyword evidence="1" id="KW-1133">Transmembrane helix</keyword>
<dbReference type="InterPro" id="IPR052529">
    <property type="entry name" value="Bact_Transport_Assoc"/>
</dbReference>
<protein>
    <submittedName>
        <fullName evidence="3">Heparan-alpha-glucosaminide N-acetyltransferase domain-containing protein</fullName>
    </submittedName>
</protein>
<feature type="transmembrane region" description="Helical" evidence="1">
    <location>
        <begin position="206"/>
        <end position="226"/>
    </location>
</feature>
<feature type="transmembrane region" description="Helical" evidence="1">
    <location>
        <begin position="92"/>
        <end position="110"/>
    </location>
</feature>
<feature type="transmembrane region" description="Helical" evidence="1">
    <location>
        <begin position="116"/>
        <end position="133"/>
    </location>
</feature>
<name>A0ABT8G1N0_9MICO</name>
<dbReference type="PANTHER" id="PTHR30590">
    <property type="entry name" value="INNER MEMBRANE PROTEIN"/>
    <property type="match status" value="1"/>
</dbReference>
<evidence type="ECO:0000256" key="1">
    <source>
        <dbReference type="SAM" id="Phobius"/>
    </source>
</evidence>
<comment type="caution">
    <text evidence="3">The sequence shown here is derived from an EMBL/GenBank/DDBJ whole genome shotgun (WGS) entry which is preliminary data.</text>
</comment>
<feature type="transmembrane region" description="Helical" evidence="1">
    <location>
        <begin position="319"/>
        <end position="338"/>
    </location>
</feature>